<protein>
    <recommendedName>
        <fullName evidence="5">Ubiquinone biosynthesis O-methyltransferase</fullName>
    </recommendedName>
    <alternativeName>
        <fullName evidence="5">2-polyprenyl-6-hydroxyphenol methylase</fullName>
        <ecNumber evidence="5">2.1.1.222</ecNumber>
    </alternativeName>
    <alternativeName>
        <fullName evidence="5">3-demethylubiquinone 3-O-methyltransferase</fullName>
        <ecNumber evidence="5">2.1.1.64</ecNumber>
    </alternativeName>
</protein>
<keyword evidence="1 5" id="KW-0489">Methyltransferase</keyword>
<dbReference type="AlphaFoldDB" id="A0A964DYV9"/>
<dbReference type="PANTHER" id="PTHR43464">
    <property type="entry name" value="METHYLTRANSFERASE"/>
    <property type="match status" value="1"/>
</dbReference>
<dbReference type="CDD" id="cd02440">
    <property type="entry name" value="AdoMet_MTases"/>
    <property type="match status" value="1"/>
</dbReference>
<comment type="pathway">
    <text evidence="5">Cofactor biosynthesis; ubiquinone biosynthesis.</text>
</comment>
<dbReference type="Proteomes" id="UP000708298">
    <property type="component" value="Unassembled WGS sequence"/>
</dbReference>
<dbReference type="GO" id="GO:0010420">
    <property type="term" value="F:polyprenyldihydroxybenzoate methyltransferase activity"/>
    <property type="evidence" value="ECO:0007669"/>
    <property type="project" value="InterPro"/>
</dbReference>
<name>A0A964DYV9_9PROT</name>
<keyword evidence="3 5" id="KW-0831">Ubiquinone biosynthesis</keyword>
<dbReference type="InterPro" id="IPR010233">
    <property type="entry name" value="UbiG_MeTrfase"/>
</dbReference>
<evidence type="ECO:0000313" key="7">
    <source>
        <dbReference type="Proteomes" id="UP000708298"/>
    </source>
</evidence>
<evidence type="ECO:0000256" key="2">
    <source>
        <dbReference type="ARBA" id="ARBA00022679"/>
    </source>
</evidence>
<dbReference type="HAMAP" id="MF_00472">
    <property type="entry name" value="UbiG"/>
    <property type="match status" value="1"/>
</dbReference>
<dbReference type="Gene3D" id="3.40.50.150">
    <property type="entry name" value="Vaccinia Virus protein VP39"/>
    <property type="match status" value="1"/>
</dbReference>
<dbReference type="PANTHER" id="PTHR43464:SF19">
    <property type="entry name" value="UBIQUINONE BIOSYNTHESIS O-METHYLTRANSFERASE, MITOCHONDRIAL"/>
    <property type="match status" value="1"/>
</dbReference>
<dbReference type="EMBL" id="JAESVB010000003">
    <property type="protein sequence ID" value="MCB8875462.1"/>
    <property type="molecule type" value="Genomic_DNA"/>
</dbReference>
<comment type="catalytic activity">
    <reaction evidence="5">
        <text>a 3-demethylubiquinol + S-adenosyl-L-methionine = a ubiquinol + S-adenosyl-L-homocysteine + H(+)</text>
        <dbReference type="Rhea" id="RHEA:44380"/>
        <dbReference type="Rhea" id="RHEA-COMP:9566"/>
        <dbReference type="Rhea" id="RHEA-COMP:10914"/>
        <dbReference type="ChEBI" id="CHEBI:15378"/>
        <dbReference type="ChEBI" id="CHEBI:17976"/>
        <dbReference type="ChEBI" id="CHEBI:57856"/>
        <dbReference type="ChEBI" id="CHEBI:59789"/>
        <dbReference type="ChEBI" id="CHEBI:84422"/>
        <dbReference type="EC" id="2.1.1.64"/>
    </reaction>
</comment>
<dbReference type="EC" id="2.1.1.64" evidence="5"/>
<dbReference type="InterPro" id="IPR029063">
    <property type="entry name" value="SAM-dependent_MTases_sf"/>
</dbReference>
<gene>
    <name evidence="5 6" type="primary">ubiG</name>
    <name evidence="6" type="ORF">ASILVAE211_09745</name>
</gene>
<keyword evidence="2 5" id="KW-0808">Transferase</keyword>
<dbReference type="GO" id="GO:0102208">
    <property type="term" value="F:2-polyprenyl-6-hydroxyphenol methylase activity"/>
    <property type="evidence" value="ECO:0007669"/>
    <property type="project" value="UniProtKB-EC"/>
</dbReference>
<keyword evidence="4 5" id="KW-0949">S-adenosyl-L-methionine</keyword>
<dbReference type="Pfam" id="PF13489">
    <property type="entry name" value="Methyltransf_23"/>
    <property type="match status" value="1"/>
</dbReference>
<dbReference type="GO" id="GO:0061542">
    <property type="term" value="F:3-demethylubiquinol 3-O-methyltransferase activity"/>
    <property type="evidence" value="ECO:0007669"/>
    <property type="project" value="UniProtKB-UniRule"/>
</dbReference>
<comment type="function">
    <text evidence="5">O-methyltransferase that catalyzes the 2 O-methylation steps in the ubiquinone biosynthetic pathway.</text>
</comment>
<accession>A0A964DYV9</accession>
<dbReference type="NCBIfam" id="TIGR01983">
    <property type="entry name" value="UbiG"/>
    <property type="match status" value="1"/>
</dbReference>
<feature type="binding site" evidence="5">
    <location>
        <position position="62"/>
    </location>
    <ligand>
        <name>S-adenosyl-L-methionine</name>
        <dbReference type="ChEBI" id="CHEBI:59789"/>
    </ligand>
</feature>
<evidence type="ECO:0000256" key="3">
    <source>
        <dbReference type="ARBA" id="ARBA00022688"/>
    </source>
</evidence>
<dbReference type="GO" id="GO:0032259">
    <property type="term" value="P:methylation"/>
    <property type="evidence" value="ECO:0007669"/>
    <property type="project" value="UniProtKB-KW"/>
</dbReference>
<reference evidence="6" key="2">
    <citation type="submission" date="2021-01" db="EMBL/GenBank/DDBJ databases">
        <authorList>
            <person name="Mieszkin S."/>
            <person name="Pouder E."/>
            <person name="Alain K."/>
        </authorList>
    </citation>
    <scope>NUCLEOTIDE SEQUENCE</scope>
    <source>
        <strain evidence="6">HW T2.11</strain>
    </source>
</reference>
<evidence type="ECO:0000256" key="5">
    <source>
        <dbReference type="HAMAP-Rule" id="MF_00472"/>
    </source>
</evidence>
<dbReference type="RefSeq" id="WP_227321109.1">
    <property type="nucleotide sequence ID" value="NZ_JAESVB010000003.1"/>
</dbReference>
<keyword evidence="7" id="KW-1185">Reference proteome</keyword>
<dbReference type="SUPFAM" id="SSF53335">
    <property type="entry name" value="S-adenosyl-L-methionine-dependent methyltransferases"/>
    <property type="match status" value="1"/>
</dbReference>
<sequence length="237" mass="25884">MQDGTLSDAEIARFDALADAWWTPKGPMAPLHQMNPLRADWVEAQVRRHFTTIPAAEMLDIGCGAGLLSEALAKKGFSVLGLDAAPAAIRAAQKHSEGQNLPLRYRLGRLEDLLAEGHRFPVVTALEVIEHIPEPQVFMDLLSQAVAPGGMLFVSTLNRTLRSLLTAKIGAEYIARLLPTGTHSWQQFIAPKTLGGMAGQAGLRTIASAGMSFNPWRQRWVESRDLSINYIMAFSKG</sequence>
<dbReference type="EC" id="2.1.1.222" evidence="5"/>
<comment type="similarity">
    <text evidence="5">Belongs to the methyltransferase superfamily. UbiG/COQ3 family.</text>
</comment>
<comment type="catalytic activity">
    <reaction evidence="5">
        <text>a 3-(all-trans-polyprenyl)benzene-1,2-diol + S-adenosyl-L-methionine = a 2-methoxy-6-(all-trans-polyprenyl)phenol + S-adenosyl-L-homocysteine + H(+)</text>
        <dbReference type="Rhea" id="RHEA:31411"/>
        <dbReference type="Rhea" id="RHEA-COMP:9550"/>
        <dbReference type="Rhea" id="RHEA-COMP:9551"/>
        <dbReference type="ChEBI" id="CHEBI:15378"/>
        <dbReference type="ChEBI" id="CHEBI:57856"/>
        <dbReference type="ChEBI" id="CHEBI:59789"/>
        <dbReference type="ChEBI" id="CHEBI:62729"/>
        <dbReference type="ChEBI" id="CHEBI:62731"/>
        <dbReference type="EC" id="2.1.1.222"/>
    </reaction>
</comment>
<reference evidence="6" key="1">
    <citation type="journal article" date="2021" name="Microorganisms">
        <title>Acidisoma silvae sp. nov. and Acidisomacellulosilytica sp. nov., Two Acidophilic Bacteria Isolated from Decaying Wood, Hydrolyzing Cellulose and Producing Poly-3-hydroxybutyrate.</title>
        <authorList>
            <person name="Mieszkin S."/>
            <person name="Pouder E."/>
            <person name="Uroz S."/>
            <person name="Simon-Colin C."/>
            <person name="Alain K."/>
        </authorList>
    </citation>
    <scope>NUCLEOTIDE SEQUENCE</scope>
    <source>
        <strain evidence="6">HW T2.11</strain>
    </source>
</reference>
<comment type="caution">
    <text evidence="6">The sequence shown here is derived from an EMBL/GenBank/DDBJ whole genome shotgun (WGS) entry which is preliminary data.</text>
</comment>
<feature type="binding site" evidence="5">
    <location>
        <position position="126"/>
    </location>
    <ligand>
        <name>S-adenosyl-L-methionine</name>
        <dbReference type="ChEBI" id="CHEBI:59789"/>
    </ligand>
</feature>
<evidence type="ECO:0000256" key="4">
    <source>
        <dbReference type="ARBA" id="ARBA00022691"/>
    </source>
</evidence>
<organism evidence="6 7">
    <name type="scientific">Acidisoma silvae</name>
    <dbReference type="NCBI Taxonomy" id="2802396"/>
    <lineage>
        <taxon>Bacteria</taxon>
        <taxon>Pseudomonadati</taxon>
        <taxon>Pseudomonadota</taxon>
        <taxon>Alphaproteobacteria</taxon>
        <taxon>Acetobacterales</taxon>
        <taxon>Acidocellaceae</taxon>
        <taxon>Acidisoma</taxon>
    </lineage>
</organism>
<feature type="binding site" evidence="5">
    <location>
        <position position="83"/>
    </location>
    <ligand>
        <name>S-adenosyl-L-methionine</name>
        <dbReference type="ChEBI" id="CHEBI:59789"/>
    </ligand>
</feature>
<proteinExistence type="inferred from homology"/>
<evidence type="ECO:0000256" key="1">
    <source>
        <dbReference type="ARBA" id="ARBA00022603"/>
    </source>
</evidence>
<evidence type="ECO:0000313" key="6">
    <source>
        <dbReference type="EMBL" id="MCB8875462.1"/>
    </source>
</evidence>
<feature type="binding site" evidence="5">
    <location>
        <position position="38"/>
    </location>
    <ligand>
        <name>S-adenosyl-L-methionine</name>
        <dbReference type="ChEBI" id="CHEBI:59789"/>
    </ligand>
</feature>